<dbReference type="InterPro" id="IPR008555">
    <property type="entry name" value="SIKE"/>
</dbReference>
<dbReference type="PANTHER" id="PTHR39472:SF1">
    <property type="entry name" value="EXPRESSED PROTEIN"/>
    <property type="match status" value="1"/>
</dbReference>
<evidence type="ECO:0000313" key="5">
    <source>
        <dbReference type="EMBL" id="CAE6388155.1"/>
    </source>
</evidence>
<comment type="caution">
    <text evidence="5">The sequence shown here is derived from an EMBL/GenBank/DDBJ whole genome shotgun (WGS) entry which is preliminary data.</text>
</comment>
<gene>
    <name evidence="5" type="ORF">RDB_LOCUS28817</name>
</gene>
<feature type="compositionally biased region" description="Low complexity" evidence="4">
    <location>
        <begin position="654"/>
        <end position="667"/>
    </location>
</feature>
<evidence type="ECO:0000256" key="1">
    <source>
        <dbReference type="ARBA" id="ARBA00005537"/>
    </source>
</evidence>
<proteinExistence type="inferred from homology"/>
<dbReference type="Proteomes" id="UP000663840">
    <property type="component" value="Unassembled WGS sequence"/>
</dbReference>
<dbReference type="Pfam" id="PF05769">
    <property type="entry name" value="SIKE"/>
    <property type="match status" value="1"/>
</dbReference>
<feature type="compositionally biased region" description="Gly residues" evidence="4">
    <location>
        <begin position="713"/>
        <end position="740"/>
    </location>
</feature>
<feature type="coiled-coil region" evidence="3">
    <location>
        <begin position="471"/>
        <end position="498"/>
    </location>
</feature>
<organism evidence="5 6">
    <name type="scientific">Rhizoctonia solani</name>
    <dbReference type="NCBI Taxonomy" id="456999"/>
    <lineage>
        <taxon>Eukaryota</taxon>
        <taxon>Fungi</taxon>
        <taxon>Dikarya</taxon>
        <taxon>Basidiomycota</taxon>
        <taxon>Agaricomycotina</taxon>
        <taxon>Agaricomycetes</taxon>
        <taxon>Cantharellales</taxon>
        <taxon>Ceratobasidiaceae</taxon>
        <taxon>Rhizoctonia</taxon>
    </lineage>
</organism>
<keyword evidence="2 3" id="KW-0175">Coiled coil</keyword>
<feature type="region of interest" description="Disordered" evidence="4">
    <location>
        <begin position="284"/>
        <end position="307"/>
    </location>
</feature>
<accession>A0A8H2WN13</accession>
<feature type="compositionally biased region" description="Basic and acidic residues" evidence="4">
    <location>
        <begin position="765"/>
        <end position="774"/>
    </location>
</feature>
<reference evidence="5" key="1">
    <citation type="submission" date="2021-01" db="EMBL/GenBank/DDBJ databases">
        <authorList>
            <person name="Kaushik A."/>
        </authorList>
    </citation>
    <scope>NUCLEOTIDE SEQUENCE</scope>
    <source>
        <strain evidence="5">AG1-1A</strain>
    </source>
</reference>
<evidence type="ECO:0000313" key="6">
    <source>
        <dbReference type="Proteomes" id="UP000663840"/>
    </source>
</evidence>
<evidence type="ECO:0000256" key="4">
    <source>
        <dbReference type="SAM" id="MobiDB-lite"/>
    </source>
</evidence>
<protein>
    <submittedName>
        <fullName evidence="5">Uncharacterized protein</fullName>
    </submittedName>
</protein>
<dbReference type="PANTHER" id="PTHR39472">
    <property type="entry name" value="EXPRESSED PROTEIN"/>
    <property type="match status" value="1"/>
</dbReference>
<comment type="similarity">
    <text evidence="1">Belongs to the SIKE family.</text>
</comment>
<evidence type="ECO:0000256" key="2">
    <source>
        <dbReference type="ARBA" id="ARBA00023054"/>
    </source>
</evidence>
<dbReference type="AlphaFoldDB" id="A0A8H2WN13"/>
<feature type="compositionally biased region" description="Low complexity" evidence="4">
    <location>
        <begin position="741"/>
        <end position="763"/>
    </location>
</feature>
<name>A0A8H2WN13_9AGAM</name>
<evidence type="ECO:0000256" key="3">
    <source>
        <dbReference type="SAM" id="Coils"/>
    </source>
</evidence>
<sequence length="774" mass="85440">MISSGLNSSWSSSSSSVNSESSSSSSSTADCTRTRFRGERLRTGLLASRFSGVLLDLEEVARLGGIQEQVKARVRVRGERMKERRKARVNIYSPQVESSFRVCLTFHDARGFWMIERRGSSGAYLLECICATSGPSRAEMASSVPTELSPAQLHRLNDYLEAKCLELTKGVRKRYEPDCPYSTLTSYLTASSSLVNMILLIPPSEGVRTSWLLRVTGDIFENVPAYQLDTVLETVVEDQGEQEQVPILSDKGLEKLDQVFELFEVLDAGWCAVIRNERWDPKERHGIFEPQPSGSNKPDTSELGTEVPASNSVFSTTDRIRLRSLIISGKHEFDDWLAEHGGGANFDVYQRSIRLMHHTFEEIGADAPLPAPEGEQDEDSEEDDYDYANMAIVGDAEGELSRLWSLVCELSEQLNSNKAATASLQAQANALKGQAIHNGTGFALRRFNTDLSKEVFESELERMNAAIVIENQTLQHENKQLNTLLKEYETTLETVMTKFRNQAHAAQQHELNLTRHYETIILQLQAQTQAVVLGASTNHSQTVSRLSNLLRLLMRSFNGEDATFDPSVLPDPRALCDPAHPDHTKAIEQLENLALHETPAPADTQDAEESDARSDWALEREIEICRLEQENDTLRRLLAIHTGQPLPEGVSDTPSSSLIRPSSAASIDRPGSGMSVRAVDAWGDTSTPRYTRGMYDHLRPGRAPRGYIVSSNPGGGEGGASPGGGFGPGMQQGGGLGGMMGQPQPQQQQHNNNSNNNNNNNNSRWGKDKVREGL</sequence>
<feature type="compositionally biased region" description="Low complexity" evidence="4">
    <location>
        <begin position="1"/>
        <end position="27"/>
    </location>
</feature>
<feature type="region of interest" description="Disordered" evidence="4">
    <location>
        <begin position="645"/>
        <end position="774"/>
    </location>
</feature>
<feature type="region of interest" description="Disordered" evidence="4">
    <location>
        <begin position="1"/>
        <end position="30"/>
    </location>
</feature>
<dbReference type="EMBL" id="CAJMWR010000580">
    <property type="protein sequence ID" value="CAE6388155.1"/>
    <property type="molecule type" value="Genomic_DNA"/>
</dbReference>